<comment type="caution">
    <text evidence="6">The sequence shown here is derived from an EMBL/GenBank/DDBJ whole genome shotgun (WGS) entry which is preliminary data.</text>
</comment>
<dbReference type="Pfam" id="PF13564">
    <property type="entry name" value="DoxX_2"/>
    <property type="match status" value="1"/>
</dbReference>
<keyword evidence="3 5" id="KW-1133">Transmembrane helix</keyword>
<comment type="subcellular location">
    <subcellularLocation>
        <location evidence="1">Membrane</location>
        <topology evidence="1">Multi-pass membrane protein</topology>
    </subcellularLocation>
</comment>
<name>A0A6G3QWW3_9ACTN</name>
<dbReference type="EMBL" id="JAAGMD010000502">
    <property type="protein sequence ID" value="NEA87704.1"/>
    <property type="molecule type" value="Genomic_DNA"/>
</dbReference>
<dbReference type="AlphaFoldDB" id="A0A6G3QWW3"/>
<protein>
    <submittedName>
        <fullName evidence="6">DoxX family protein</fullName>
    </submittedName>
</protein>
<dbReference type="GO" id="GO:0016020">
    <property type="term" value="C:membrane"/>
    <property type="evidence" value="ECO:0007669"/>
    <property type="project" value="UniProtKB-SubCell"/>
</dbReference>
<sequence length="183" mass="18560">MSETTASATTASTATASAITAPAATAPVTAFPAGPGGAADPVADRTVPGRLRLGRVALRVVQVLLAFFFAFASALPKLIAHASAVESFDEMGWGSAGMYAIGALELAGAIGLLIPVLQSAAAIGLSAMMVGAFVVQVAVFDGEYAATPLLVMVPLVLIAWSRRSHNADLLGLLRGKGRRDARA</sequence>
<feature type="transmembrane region" description="Helical" evidence="5">
    <location>
        <begin position="56"/>
        <end position="76"/>
    </location>
</feature>
<dbReference type="RefSeq" id="WP_164334901.1">
    <property type="nucleotide sequence ID" value="NZ_JAAGMD010000502.1"/>
</dbReference>
<feature type="transmembrane region" description="Helical" evidence="5">
    <location>
        <begin position="96"/>
        <end position="114"/>
    </location>
</feature>
<dbReference type="InterPro" id="IPR032808">
    <property type="entry name" value="DoxX"/>
</dbReference>
<proteinExistence type="predicted"/>
<evidence type="ECO:0000256" key="4">
    <source>
        <dbReference type="ARBA" id="ARBA00023136"/>
    </source>
</evidence>
<feature type="transmembrane region" description="Helical" evidence="5">
    <location>
        <begin position="121"/>
        <end position="139"/>
    </location>
</feature>
<gene>
    <name evidence="6" type="ORF">G3I53_17075</name>
</gene>
<accession>A0A6G3QWW3</accession>
<reference evidence="6" key="1">
    <citation type="submission" date="2020-01" db="EMBL/GenBank/DDBJ databases">
        <title>Insect and environment-associated Actinomycetes.</title>
        <authorList>
            <person name="Currrie C."/>
            <person name="Chevrette M."/>
            <person name="Carlson C."/>
            <person name="Stubbendieck R."/>
            <person name="Wendt-Pienkowski E."/>
        </authorList>
    </citation>
    <scope>NUCLEOTIDE SEQUENCE</scope>
    <source>
        <strain evidence="6">SID14436</strain>
    </source>
</reference>
<organism evidence="6">
    <name type="scientific">Streptomyces sp. SID14436</name>
    <dbReference type="NCBI Taxonomy" id="2706070"/>
    <lineage>
        <taxon>Bacteria</taxon>
        <taxon>Bacillati</taxon>
        <taxon>Actinomycetota</taxon>
        <taxon>Actinomycetes</taxon>
        <taxon>Kitasatosporales</taxon>
        <taxon>Streptomycetaceae</taxon>
        <taxon>Streptomyces</taxon>
    </lineage>
</organism>
<evidence type="ECO:0000256" key="1">
    <source>
        <dbReference type="ARBA" id="ARBA00004141"/>
    </source>
</evidence>
<keyword evidence="2 5" id="KW-0812">Transmembrane</keyword>
<evidence type="ECO:0000256" key="3">
    <source>
        <dbReference type="ARBA" id="ARBA00022989"/>
    </source>
</evidence>
<keyword evidence="4 5" id="KW-0472">Membrane</keyword>
<feature type="transmembrane region" description="Helical" evidence="5">
    <location>
        <begin position="145"/>
        <end position="161"/>
    </location>
</feature>
<evidence type="ECO:0000313" key="6">
    <source>
        <dbReference type="EMBL" id="NEA87704.1"/>
    </source>
</evidence>
<evidence type="ECO:0000256" key="2">
    <source>
        <dbReference type="ARBA" id="ARBA00022692"/>
    </source>
</evidence>
<evidence type="ECO:0000256" key="5">
    <source>
        <dbReference type="SAM" id="Phobius"/>
    </source>
</evidence>